<dbReference type="AlphaFoldDB" id="A0A1N7QM93"/>
<evidence type="ECO:0000313" key="3">
    <source>
        <dbReference type="Proteomes" id="UP000186744"/>
    </source>
</evidence>
<gene>
    <name evidence="2" type="ORF">SAMN05421786_11297</name>
</gene>
<keyword evidence="1" id="KW-0472">Membrane</keyword>
<feature type="transmembrane region" description="Helical" evidence="1">
    <location>
        <begin position="6"/>
        <end position="26"/>
    </location>
</feature>
<organism evidence="2 3">
    <name type="scientific">Chryseobacterium ureilyticum</name>
    <dbReference type="NCBI Taxonomy" id="373668"/>
    <lineage>
        <taxon>Bacteria</taxon>
        <taxon>Pseudomonadati</taxon>
        <taxon>Bacteroidota</taxon>
        <taxon>Flavobacteriia</taxon>
        <taxon>Flavobacteriales</taxon>
        <taxon>Weeksellaceae</taxon>
        <taxon>Chryseobacterium group</taxon>
        <taxon>Chryseobacterium</taxon>
    </lineage>
</organism>
<keyword evidence="1" id="KW-0812">Transmembrane</keyword>
<accession>A0A1N7QM93</accession>
<dbReference type="STRING" id="373668.SAMN05421786_11297"/>
<evidence type="ECO:0000313" key="2">
    <source>
        <dbReference type="EMBL" id="SIT23939.1"/>
    </source>
</evidence>
<reference evidence="3" key="1">
    <citation type="submission" date="2017-01" db="EMBL/GenBank/DDBJ databases">
        <authorList>
            <person name="Varghese N."/>
            <person name="Submissions S."/>
        </authorList>
    </citation>
    <scope>NUCLEOTIDE SEQUENCE [LARGE SCALE GENOMIC DNA]</scope>
    <source>
        <strain evidence="3">DSM 18017</strain>
    </source>
</reference>
<dbReference type="EMBL" id="FTOL01000012">
    <property type="protein sequence ID" value="SIT23939.1"/>
    <property type="molecule type" value="Genomic_DNA"/>
</dbReference>
<name>A0A1N7QM93_9FLAO</name>
<dbReference type="Proteomes" id="UP000186744">
    <property type="component" value="Unassembled WGS sequence"/>
</dbReference>
<keyword evidence="1" id="KW-1133">Transmembrane helix</keyword>
<protein>
    <submittedName>
        <fullName evidence="2">Uncharacterized protein</fullName>
    </submittedName>
</protein>
<keyword evidence="3" id="KW-1185">Reference proteome</keyword>
<sequence length="157" mass="18496">MLEIPFFYFFGAAFIFFVVSGVFFFFQKSKIIKKYKQPNGVIIKNIHGTIVTTVKGTLRYSKSFQWCSLDILINHNSMFLFPRSFYIFPRGCINLRFKLDGSNTKNPTVLNEFTINTNSVELIYYPDHMLHAKRNISLYYLSQEQILIFEKALNKQM</sequence>
<evidence type="ECO:0000256" key="1">
    <source>
        <dbReference type="SAM" id="Phobius"/>
    </source>
</evidence>
<proteinExistence type="predicted"/>